<keyword evidence="2" id="KW-0472">Membrane</keyword>
<dbReference type="Pfam" id="PF01841">
    <property type="entry name" value="Transglut_core"/>
    <property type="match status" value="1"/>
</dbReference>
<dbReference type="InterPro" id="IPR021878">
    <property type="entry name" value="TgpA_N"/>
</dbReference>
<evidence type="ECO:0000256" key="1">
    <source>
        <dbReference type="SAM" id="MobiDB-lite"/>
    </source>
</evidence>
<organism evidence="4 5">
    <name type="scientific">Salibacterium salarium</name>
    <dbReference type="NCBI Taxonomy" id="284579"/>
    <lineage>
        <taxon>Bacteria</taxon>
        <taxon>Bacillati</taxon>
        <taxon>Bacillota</taxon>
        <taxon>Bacilli</taxon>
        <taxon>Bacillales</taxon>
        <taxon>Bacillaceae</taxon>
    </lineage>
</organism>
<name>A0A428MZX0_9BACI</name>
<feature type="transmembrane region" description="Helical" evidence="2">
    <location>
        <begin position="59"/>
        <end position="78"/>
    </location>
</feature>
<feature type="transmembrane region" description="Helical" evidence="2">
    <location>
        <begin position="164"/>
        <end position="182"/>
    </location>
</feature>
<dbReference type="EMBL" id="RBVX01000021">
    <property type="protein sequence ID" value="RSL31723.1"/>
    <property type="molecule type" value="Genomic_DNA"/>
</dbReference>
<feature type="region of interest" description="Disordered" evidence="1">
    <location>
        <begin position="553"/>
        <end position="595"/>
    </location>
</feature>
<evidence type="ECO:0000313" key="5">
    <source>
        <dbReference type="Proteomes" id="UP000275076"/>
    </source>
</evidence>
<keyword evidence="2" id="KW-1133">Transmembrane helix</keyword>
<accession>A0A428MZX0</accession>
<dbReference type="Gene3D" id="3.10.620.30">
    <property type="match status" value="1"/>
</dbReference>
<feature type="transmembrane region" description="Helical" evidence="2">
    <location>
        <begin position="113"/>
        <end position="133"/>
    </location>
</feature>
<dbReference type="RefSeq" id="WP_125557960.1">
    <property type="nucleotide sequence ID" value="NZ_RBVX01000021.1"/>
</dbReference>
<dbReference type="SUPFAM" id="SSF54001">
    <property type="entry name" value="Cysteine proteinases"/>
    <property type="match status" value="1"/>
</dbReference>
<keyword evidence="2" id="KW-0812">Transmembrane</keyword>
<evidence type="ECO:0000313" key="4">
    <source>
        <dbReference type="EMBL" id="RSL31723.1"/>
    </source>
</evidence>
<protein>
    <submittedName>
        <fullName evidence="4">Peptidase</fullName>
    </submittedName>
</protein>
<reference evidence="4 5" key="1">
    <citation type="submission" date="2018-10" db="EMBL/GenBank/DDBJ databases">
        <title>Draft genome sequence of Bacillus salarius IM0101, isolated from a hypersaline soil in Inner Mongolia, China.</title>
        <authorList>
            <person name="Yamprayoonswat W."/>
            <person name="Boonvisut S."/>
            <person name="Jumpathong W."/>
            <person name="Sittihan S."/>
            <person name="Ruangsuj P."/>
            <person name="Wanthongcharoen S."/>
            <person name="Thongpramul N."/>
            <person name="Pimmason S."/>
            <person name="Yu B."/>
            <person name="Yasawong M."/>
        </authorList>
    </citation>
    <scope>NUCLEOTIDE SEQUENCE [LARGE SCALE GENOMIC DNA]</scope>
    <source>
        <strain evidence="4 5">IM0101</strain>
    </source>
</reference>
<feature type="domain" description="Transglutaminase-like" evidence="3">
    <location>
        <begin position="468"/>
        <end position="542"/>
    </location>
</feature>
<feature type="transmembrane region" description="Helical" evidence="2">
    <location>
        <begin position="140"/>
        <end position="158"/>
    </location>
</feature>
<comment type="caution">
    <text evidence="4">The sequence shown here is derived from an EMBL/GenBank/DDBJ whole genome shotgun (WGS) entry which is preliminary data.</text>
</comment>
<sequence length="719" mass="83543">MASSKEQTPRLFLTYMLGYLILMEWLIPLPEVTQTGYVTVFMVASAFFFLVMFLQFSWWICLLLFTGGILFGIHTIFFDVPFLGTEWWSVLFTDLSQNVQYMLNGEWYGLSDLFRSLLFLVLLGIMSYLIFFWIIHARRITFFFVFTVIYIAVMDTFLPYNGGLAMVRVFLLGFILMALLHWDRLSIHFPGVKNQRFTWIKWTSLSIFILVIAAGIGMMMPKAEPQWQDPVPFIESATGIDRDGNNAEDRVRKIGYGDNDERLGGGFEMDETPVLTARGEDVGYWRGQSKNVYTGLGWESDTPEESSNQSDFFEDSVQTEEIDIDVEVADDRNFDFAFYPGSLQSLEAKEDIELQVDRYSGKASMFEENDAYEATAYTLTYENPEFPIEKMQDDSLEDPEEIEEHYLSLPDDLPSSIGELAEELTEGENNRYDKVRAVESYLNGPDFTYDTSNIAVPEEGEDYVEQFLFETQRGYCDNFSTSMAVMLRTLDIPVRWVKGFTKGEEVDRNGEEQVYEVTSANAHSWVEVYFPEVGWVPFEPTKGFGSEFEYTYNEENNDETNEEMEAETEEEEEEEEEEDEESEEEQEEEEEDNTDAVGFNFPMWPIYLGVVFIVLGTLYGLRFTLIKKGMIYRFRHLQDSHSFTKAFHSLLTFLRYAGAGREDGETLREYGERIDYLFETEDMSYLVQEYERLHYGQRNSTNWSESLTAWTNLVNRIKA</sequence>
<dbReference type="SMART" id="SM00460">
    <property type="entry name" value="TGc"/>
    <property type="match status" value="1"/>
</dbReference>
<proteinExistence type="predicted"/>
<feature type="transmembrane region" description="Helical" evidence="2">
    <location>
        <begin position="35"/>
        <end position="54"/>
    </location>
</feature>
<dbReference type="PANTHER" id="PTHR42736:SF1">
    <property type="entry name" value="PROTEIN-GLUTAMINE GAMMA-GLUTAMYLTRANSFERASE"/>
    <property type="match status" value="1"/>
</dbReference>
<dbReference type="InterPro" id="IPR002931">
    <property type="entry name" value="Transglutaminase-like"/>
</dbReference>
<gene>
    <name evidence="4" type="ORF">D7Z54_19015</name>
</gene>
<feature type="transmembrane region" description="Helical" evidence="2">
    <location>
        <begin position="12"/>
        <end position="29"/>
    </location>
</feature>
<dbReference type="InterPro" id="IPR052901">
    <property type="entry name" value="Bact_TGase-like"/>
</dbReference>
<dbReference type="OrthoDB" id="9804872at2"/>
<dbReference type="AlphaFoldDB" id="A0A428MZX0"/>
<feature type="compositionally biased region" description="Acidic residues" evidence="1">
    <location>
        <begin position="555"/>
        <end position="594"/>
    </location>
</feature>
<dbReference type="PANTHER" id="PTHR42736">
    <property type="entry name" value="PROTEIN-GLUTAMINE GAMMA-GLUTAMYLTRANSFERASE"/>
    <property type="match status" value="1"/>
</dbReference>
<evidence type="ECO:0000259" key="3">
    <source>
        <dbReference type="SMART" id="SM00460"/>
    </source>
</evidence>
<feature type="transmembrane region" description="Helical" evidence="2">
    <location>
        <begin position="604"/>
        <end position="625"/>
    </location>
</feature>
<dbReference type="Proteomes" id="UP000275076">
    <property type="component" value="Unassembled WGS sequence"/>
</dbReference>
<dbReference type="Pfam" id="PF11992">
    <property type="entry name" value="TgpA_N"/>
    <property type="match status" value="1"/>
</dbReference>
<keyword evidence="5" id="KW-1185">Reference proteome</keyword>
<evidence type="ECO:0000256" key="2">
    <source>
        <dbReference type="SAM" id="Phobius"/>
    </source>
</evidence>
<feature type="transmembrane region" description="Helical" evidence="2">
    <location>
        <begin position="202"/>
        <end position="220"/>
    </location>
</feature>
<dbReference type="InterPro" id="IPR038765">
    <property type="entry name" value="Papain-like_cys_pep_sf"/>
</dbReference>